<evidence type="ECO:0000313" key="7">
    <source>
        <dbReference type="Proteomes" id="UP000008792"/>
    </source>
</evidence>
<name>B4MDH3_DROVI</name>
<evidence type="ECO:0000256" key="3">
    <source>
        <dbReference type="ARBA" id="ARBA00022989"/>
    </source>
</evidence>
<reference evidence="6 7" key="1">
    <citation type="journal article" date="2007" name="Nature">
        <title>Evolution of genes and genomes on the Drosophila phylogeny.</title>
        <authorList>
            <consortium name="Drosophila 12 Genomes Consortium"/>
            <person name="Clark A.G."/>
            <person name="Eisen M.B."/>
            <person name="Smith D.R."/>
            <person name="Bergman C.M."/>
            <person name="Oliver B."/>
            <person name="Markow T.A."/>
            <person name="Kaufman T.C."/>
            <person name="Kellis M."/>
            <person name="Gelbart W."/>
            <person name="Iyer V.N."/>
            <person name="Pollard D.A."/>
            <person name="Sackton T.B."/>
            <person name="Larracuente A.M."/>
            <person name="Singh N.D."/>
            <person name="Abad J.P."/>
            <person name="Abt D.N."/>
            <person name="Adryan B."/>
            <person name="Aguade M."/>
            <person name="Akashi H."/>
            <person name="Anderson W.W."/>
            <person name="Aquadro C.F."/>
            <person name="Ardell D.H."/>
            <person name="Arguello R."/>
            <person name="Artieri C.G."/>
            <person name="Barbash D.A."/>
            <person name="Barker D."/>
            <person name="Barsanti P."/>
            <person name="Batterham P."/>
            <person name="Batzoglou S."/>
            <person name="Begun D."/>
            <person name="Bhutkar A."/>
            <person name="Blanco E."/>
            <person name="Bosak S.A."/>
            <person name="Bradley R.K."/>
            <person name="Brand A.D."/>
            <person name="Brent M.R."/>
            <person name="Brooks A.N."/>
            <person name="Brown R.H."/>
            <person name="Butlin R.K."/>
            <person name="Caggese C."/>
            <person name="Calvi B.R."/>
            <person name="Bernardo de Carvalho A."/>
            <person name="Caspi A."/>
            <person name="Castrezana S."/>
            <person name="Celniker S.E."/>
            <person name="Chang J.L."/>
            <person name="Chapple C."/>
            <person name="Chatterji S."/>
            <person name="Chinwalla A."/>
            <person name="Civetta A."/>
            <person name="Clifton S.W."/>
            <person name="Comeron J.M."/>
            <person name="Costello J.C."/>
            <person name="Coyne J.A."/>
            <person name="Daub J."/>
            <person name="David R.G."/>
            <person name="Delcher A.L."/>
            <person name="Delehaunty K."/>
            <person name="Do C.B."/>
            <person name="Ebling H."/>
            <person name="Edwards K."/>
            <person name="Eickbush T."/>
            <person name="Evans J.D."/>
            <person name="Filipski A."/>
            <person name="Findeiss S."/>
            <person name="Freyhult E."/>
            <person name="Fulton L."/>
            <person name="Fulton R."/>
            <person name="Garcia A.C."/>
            <person name="Gardiner A."/>
            <person name="Garfield D.A."/>
            <person name="Garvin B.E."/>
            <person name="Gibson G."/>
            <person name="Gilbert D."/>
            <person name="Gnerre S."/>
            <person name="Godfrey J."/>
            <person name="Good R."/>
            <person name="Gotea V."/>
            <person name="Gravely B."/>
            <person name="Greenberg A.J."/>
            <person name="Griffiths-Jones S."/>
            <person name="Gross S."/>
            <person name="Guigo R."/>
            <person name="Gustafson E.A."/>
            <person name="Haerty W."/>
            <person name="Hahn M.W."/>
            <person name="Halligan D.L."/>
            <person name="Halpern A.L."/>
            <person name="Halter G.M."/>
            <person name="Han M.V."/>
            <person name="Heger A."/>
            <person name="Hillier L."/>
            <person name="Hinrichs A.S."/>
            <person name="Holmes I."/>
            <person name="Hoskins R.A."/>
            <person name="Hubisz M.J."/>
            <person name="Hultmark D."/>
            <person name="Huntley M.A."/>
            <person name="Jaffe D.B."/>
            <person name="Jagadeeshan S."/>
            <person name="Jeck W.R."/>
            <person name="Johnson J."/>
            <person name="Jones C.D."/>
            <person name="Jordan W.C."/>
            <person name="Karpen G.H."/>
            <person name="Kataoka E."/>
            <person name="Keightley P.D."/>
            <person name="Kheradpour P."/>
            <person name="Kirkness E.F."/>
            <person name="Koerich L.B."/>
            <person name="Kristiansen K."/>
            <person name="Kudrna D."/>
            <person name="Kulathinal R.J."/>
            <person name="Kumar S."/>
            <person name="Kwok R."/>
            <person name="Lander E."/>
            <person name="Langley C.H."/>
            <person name="Lapoint R."/>
            <person name="Lazzaro B.P."/>
            <person name="Lee S.J."/>
            <person name="Levesque L."/>
            <person name="Li R."/>
            <person name="Lin C.F."/>
            <person name="Lin M.F."/>
            <person name="Lindblad-Toh K."/>
            <person name="Llopart A."/>
            <person name="Long M."/>
            <person name="Low L."/>
            <person name="Lozovsky E."/>
            <person name="Lu J."/>
            <person name="Luo M."/>
            <person name="Machado C.A."/>
            <person name="Makalowski W."/>
            <person name="Marzo M."/>
            <person name="Matsuda M."/>
            <person name="Matzkin L."/>
            <person name="McAllister B."/>
            <person name="McBride C.S."/>
            <person name="McKernan B."/>
            <person name="McKernan K."/>
            <person name="Mendez-Lago M."/>
            <person name="Minx P."/>
            <person name="Mollenhauer M.U."/>
            <person name="Montooth K."/>
            <person name="Mount S.M."/>
            <person name="Mu X."/>
            <person name="Myers E."/>
            <person name="Negre B."/>
            <person name="Newfeld S."/>
            <person name="Nielsen R."/>
            <person name="Noor M.A."/>
            <person name="O'Grady P."/>
            <person name="Pachter L."/>
            <person name="Papaceit M."/>
            <person name="Parisi M.J."/>
            <person name="Parisi M."/>
            <person name="Parts L."/>
            <person name="Pedersen J.S."/>
            <person name="Pesole G."/>
            <person name="Phillippy A.M."/>
            <person name="Ponting C.P."/>
            <person name="Pop M."/>
            <person name="Porcelli D."/>
            <person name="Powell J.R."/>
            <person name="Prohaska S."/>
            <person name="Pruitt K."/>
            <person name="Puig M."/>
            <person name="Quesneville H."/>
            <person name="Ram K.R."/>
            <person name="Rand D."/>
            <person name="Rasmussen M.D."/>
            <person name="Reed L.K."/>
            <person name="Reenan R."/>
            <person name="Reily A."/>
            <person name="Remington K.A."/>
            <person name="Rieger T.T."/>
            <person name="Ritchie M.G."/>
            <person name="Robin C."/>
            <person name="Rogers Y.H."/>
            <person name="Rohde C."/>
            <person name="Rozas J."/>
            <person name="Rubenfield M.J."/>
            <person name="Ruiz A."/>
            <person name="Russo S."/>
            <person name="Salzberg S.L."/>
            <person name="Sanchez-Gracia A."/>
            <person name="Saranga D.J."/>
            <person name="Sato H."/>
            <person name="Schaeffer S.W."/>
            <person name="Schatz M.C."/>
            <person name="Schlenke T."/>
            <person name="Schwartz R."/>
            <person name="Segarra C."/>
            <person name="Singh R.S."/>
            <person name="Sirot L."/>
            <person name="Sirota M."/>
            <person name="Sisneros N.B."/>
            <person name="Smith C.D."/>
            <person name="Smith T.F."/>
            <person name="Spieth J."/>
            <person name="Stage D.E."/>
            <person name="Stark A."/>
            <person name="Stephan W."/>
            <person name="Strausberg R.L."/>
            <person name="Strempel S."/>
            <person name="Sturgill D."/>
            <person name="Sutton G."/>
            <person name="Sutton G.G."/>
            <person name="Tao W."/>
            <person name="Teichmann S."/>
            <person name="Tobari Y.N."/>
            <person name="Tomimura Y."/>
            <person name="Tsolas J.M."/>
            <person name="Valente V.L."/>
            <person name="Venter E."/>
            <person name="Venter J.C."/>
            <person name="Vicario S."/>
            <person name="Vieira F.G."/>
            <person name="Vilella A.J."/>
            <person name="Villasante A."/>
            <person name="Walenz B."/>
            <person name="Wang J."/>
            <person name="Wasserman M."/>
            <person name="Watts T."/>
            <person name="Wilson D."/>
            <person name="Wilson R.K."/>
            <person name="Wing R.A."/>
            <person name="Wolfner M.F."/>
            <person name="Wong A."/>
            <person name="Wong G.K."/>
            <person name="Wu C.I."/>
            <person name="Wu G."/>
            <person name="Yamamoto D."/>
            <person name="Yang H.P."/>
            <person name="Yang S.P."/>
            <person name="Yorke J.A."/>
            <person name="Yoshida K."/>
            <person name="Zdobnov E."/>
            <person name="Zhang P."/>
            <person name="Zhang Y."/>
            <person name="Zimin A.V."/>
            <person name="Baldwin J."/>
            <person name="Abdouelleil A."/>
            <person name="Abdulkadir J."/>
            <person name="Abebe A."/>
            <person name="Abera B."/>
            <person name="Abreu J."/>
            <person name="Acer S.C."/>
            <person name="Aftuck L."/>
            <person name="Alexander A."/>
            <person name="An P."/>
            <person name="Anderson E."/>
            <person name="Anderson S."/>
            <person name="Arachi H."/>
            <person name="Azer M."/>
            <person name="Bachantsang P."/>
            <person name="Barry A."/>
            <person name="Bayul T."/>
            <person name="Berlin A."/>
            <person name="Bessette D."/>
            <person name="Bloom T."/>
            <person name="Blye J."/>
            <person name="Boguslavskiy L."/>
            <person name="Bonnet C."/>
            <person name="Boukhgalter B."/>
            <person name="Bourzgui I."/>
            <person name="Brown A."/>
            <person name="Cahill P."/>
            <person name="Channer S."/>
            <person name="Cheshatsang Y."/>
            <person name="Chuda L."/>
            <person name="Citroen M."/>
            <person name="Collymore A."/>
            <person name="Cooke P."/>
            <person name="Costello M."/>
            <person name="D'Aco K."/>
            <person name="Daza R."/>
            <person name="De Haan G."/>
            <person name="DeGray S."/>
            <person name="DeMaso C."/>
            <person name="Dhargay N."/>
            <person name="Dooley K."/>
            <person name="Dooley E."/>
            <person name="Doricent M."/>
            <person name="Dorje P."/>
            <person name="Dorjee K."/>
            <person name="Dupes A."/>
            <person name="Elong R."/>
            <person name="Falk J."/>
            <person name="Farina A."/>
            <person name="Faro S."/>
            <person name="Ferguson D."/>
            <person name="Fisher S."/>
            <person name="Foley C.D."/>
            <person name="Franke A."/>
            <person name="Friedrich D."/>
            <person name="Gadbois L."/>
            <person name="Gearin G."/>
            <person name="Gearin C.R."/>
            <person name="Giannoukos G."/>
            <person name="Goode T."/>
            <person name="Graham J."/>
            <person name="Grandbois E."/>
            <person name="Grewal S."/>
            <person name="Gyaltsen K."/>
            <person name="Hafez N."/>
            <person name="Hagos B."/>
            <person name="Hall J."/>
            <person name="Henson C."/>
            <person name="Hollinger A."/>
            <person name="Honan T."/>
            <person name="Huard M.D."/>
            <person name="Hughes L."/>
            <person name="Hurhula B."/>
            <person name="Husby M.E."/>
            <person name="Kamat A."/>
            <person name="Kanga B."/>
            <person name="Kashin S."/>
            <person name="Khazanovich D."/>
            <person name="Kisner P."/>
            <person name="Lance K."/>
            <person name="Lara M."/>
            <person name="Lee W."/>
            <person name="Lennon N."/>
            <person name="Letendre F."/>
            <person name="LeVine R."/>
            <person name="Lipovsky A."/>
            <person name="Liu X."/>
            <person name="Liu J."/>
            <person name="Liu S."/>
            <person name="Lokyitsang T."/>
            <person name="Lokyitsang Y."/>
            <person name="Lubonja R."/>
            <person name="Lui A."/>
            <person name="MacDonald P."/>
            <person name="Magnisalis V."/>
            <person name="Maru K."/>
            <person name="Matthews C."/>
            <person name="McCusker W."/>
            <person name="McDonough S."/>
            <person name="Mehta T."/>
            <person name="Meldrim J."/>
            <person name="Meneus L."/>
            <person name="Mihai O."/>
            <person name="Mihalev A."/>
            <person name="Mihova T."/>
            <person name="Mittelman R."/>
            <person name="Mlenga V."/>
            <person name="Montmayeur A."/>
            <person name="Mulrain L."/>
            <person name="Navidi A."/>
            <person name="Naylor J."/>
            <person name="Negash T."/>
            <person name="Nguyen T."/>
            <person name="Nguyen N."/>
            <person name="Nicol R."/>
            <person name="Norbu C."/>
            <person name="Norbu N."/>
            <person name="Novod N."/>
            <person name="O'Neill B."/>
            <person name="Osman S."/>
            <person name="Markiewicz E."/>
            <person name="Oyono O.L."/>
            <person name="Patti C."/>
            <person name="Phunkhang P."/>
            <person name="Pierre F."/>
            <person name="Priest M."/>
            <person name="Raghuraman S."/>
            <person name="Rege F."/>
            <person name="Reyes R."/>
            <person name="Rise C."/>
            <person name="Rogov P."/>
            <person name="Ross K."/>
            <person name="Ryan E."/>
            <person name="Settipalli S."/>
            <person name="Shea T."/>
            <person name="Sherpa N."/>
            <person name="Shi L."/>
            <person name="Shih D."/>
            <person name="Sparrow T."/>
            <person name="Spaulding J."/>
            <person name="Stalker J."/>
            <person name="Stange-Thomann N."/>
            <person name="Stavropoulos S."/>
            <person name="Stone C."/>
            <person name="Strader C."/>
            <person name="Tesfaye S."/>
            <person name="Thomson T."/>
            <person name="Thoulutsang Y."/>
            <person name="Thoulutsang D."/>
            <person name="Topham K."/>
            <person name="Topping I."/>
            <person name="Tsamla T."/>
            <person name="Vassiliev H."/>
            <person name="Vo A."/>
            <person name="Wangchuk T."/>
            <person name="Wangdi T."/>
            <person name="Weiand M."/>
            <person name="Wilkinson J."/>
            <person name="Wilson A."/>
            <person name="Yadav S."/>
            <person name="Young G."/>
            <person name="Yu Q."/>
            <person name="Zembek L."/>
            <person name="Zhong D."/>
            <person name="Zimmer A."/>
            <person name="Zwirko Z."/>
            <person name="Jaffe D.B."/>
            <person name="Alvarez P."/>
            <person name="Brockman W."/>
            <person name="Butler J."/>
            <person name="Chin C."/>
            <person name="Gnerre S."/>
            <person name="Grabherr M."/>
            <person name="Kleber M."/>
            <person name="Mauceli E."/>
            <person name="MacCallum I."/>
        </authorList>
    </citation>
    <scope>NUCLEOTIDE SEQUENCE [LARGE SCALE GENOMIC DNA]</scope>
    <source>
        <strain evidence="7">Tucson 15010-1051.87</strain>
    </source>
</reference>
<evidence type="ECO:0000256" key="1">
    <source>
        <dbReference type="ARBA" id="ARBA00004141"/>
    </source>
</evidence>
<gene>
    <name evidence="6" type="primary">Dvir\GJ16173</name>
    <name evidence="6" type="ORF">Dvir_GJ16173</name>
</gene>
<feature type="transmembrane region" description="Helical" evidence="5">
    <location>
        <begin position="240"/>
        <end position="270"/>
    </location>
</feature>
<dbReference type="EMBL" id="CH940661">
    <property type="protein sequence ID" value="EDW71234.2"/>
    <property type="molecule type" value="Genomic_DNA"/>
</dbReference>
<keyword evidence="3 5" id="KW-1133">Transmembrane helix</keyword>
<proteinExistence type="predicted"/>
<dbReference type="InParanoid" id="B4MDH3"/>
<dbReference type="GO" id="GO:0015141">
    <property type="term" value="F:succinate transmembrane transporter activity"/>
    <property type="evidence" value="ECO:0007669"/>
    <property type="project" value="TreeGrafter"/>
</dbReference>
<keyword evidence="2 5" id="KW-0812">Transmembrane</keyword>
<evidence type="ECO:0000313" key="6">
    <source>
        <dbReference type="EMBL" id="EDW71234.2"/>
    </source>
</evidence>
<dbReference type="PANTHER" id="PTHR10283">
    <property type="entry name" value="SOLUTE CARRIER FAMILY 13 MEMBER"/>
    <property type="match status" value="1"/>
</dbReference>
<dbReference type="AlphaFoldDB" id="B4MDH3"/>
<feature type="transmembrane region" description="Helical" evidence="5">
    <location>
        <begin position="94"/>
        <end position="114"/>
    </location>
</feature>
<accession>B4MDH3</accession>
<protein>
    <submittedName>
        <fullName evidence="6">Uncharacterized protein, isoform C</fullName>
    </submittedName>
</protein>
<dbReference type="Proteomes" id="UP000008792">
    <property type="component" value="Unassembled WGS sequence"/>
</dbReference>
<feature type="transmembrane region" description="Helical" evidence="5">
    <location>
        <begin position="126"/>
        <end position="153"/>
    </location>
</feature>
<dbReference type="GO" id="GO:0015137">
    <property type="term" value="F:citrate transmembrane transporter activity"/>
    <property type="evidence" value="ECO:0007669"/>
    <property type="project" value="TreeGrafter"/>
</dbReference>
<feature type="transmembrane region" description="Helical" evidence="5">
    <location>
        <begin position="201"/>
        <end position="220"/>
    </location>
</feature>
<dbReference type="STRING" id="7244.B4MDH3"/>
<keyword evidence="7" id="KW-1185">Reference proteome</keyword>
<dbReference type="OrthoDB" id="7860769at2759"/>
<comment type="subcellular location">
    <subcellularLocation>
        <location evidence="1">Membrane</location>
        <topology evidence="1">Multi-pass membrane protein</topology>
    </subcellularLocation>
</comment>
<sequence length="537" mass="59046">MAEDYKPGQLPYPEQDERKQFCKFHYKGVLLVLIPILLGPILLGPEVLAYRMLYLGIVVYLYYILNLMSQLAVAFLFVVFVPICGISASKIICVSYYSDLMFVTLGSIFMGVMMDVSKLSERLGMLVIGCVGSNLRLLQVFLMFMTAITSFFVSSTFMAAFWMKIAQAVILEYTAAGILVAETEEETYERQAKPYPTDPAIGIYLTVAYSATLGAMLSPFQDPNGQIYTTLKPLISVDPAGFLLLYAVPLIFGFIVIALWINMIFLGLFWGETKDMVREAAQSKDYINQTIANKKDNMGPWTTHSILTLLLIIITAILLFTRMPLLWTGWDDQIPVVNCGASVPIILMSLFFFAVPANYMFCRYYCCRQPQKEGTAPALVGWKIVNANTPWGHLFMMGAGGAFLRGYKDSKLMDLVNQTIARQGYSSTTCAVLASLLGTLLTSIAPATFVANIVLGSLVPLGIQMGVGKGGLAVPFAASVHNQFLLPVSTTANTLVSGWGNIRPFQFLLGGIVPALFMFIFLGVFSALFSSSAYKGI</sequence>
<evidence type="ECO:0000256" key="4">
    <source>
        <dbReference type="ARBA" id="ARBA00023136"/>
    </source>
</evidence>
<dbReference type="HOGENOM" id="CLU_005170_9_2_1"/>
<feature type="transmembrane region" description="Helical" evidence="5">
    <location>
        <begin position="430"/>
        <end position="455"/>
    </location>
</feature>
<feature type="transmembrane region" description="Helical" evidence="5">
    <location>
        <begin position="341"/>
        <end position="362"/>
    </location>
</feature>
<dbReference type="PANTHER" id="PTHR10283:SF82">
    <property type="entry name" value="SOLUTE CARRIER FAMILY 13 MEMBER 2"/>
    <property type="match status" value="1"/>
</dbReference>
<feature type="transmembrane region" description="Helical" evidence="5">
    <location>
        <begin position="71"/>
        <end position="88"/>
    </location>
</feature>
<evidence type="ECO:0000256" key="5">
    <source>
        <dbReference type="SAM" id="Phobius"/>
    </source>
</evidence>
<feature type="transmembrane region" description="Helical" evidence="5">
    <location>
        <begin position="301"/>
        <end position="321"/>
    </location>
</feature>
<feature type="transmembrane region" description="Helical" evidence="5">
    <location>
        <begin position="505"/>
        <end position="529"/>
    </location>
</feature>
<keyword evidence="4 5" id="KW-0472">Membrane</keyword>
<feature type="transmembrane region" description="Helical" evidence="5">
    <location>
        <begin position="24"/>
        <end position="42"/>
    </location>
</feature>
<dbReference type="eggNOG" id="KOG1281">
    <property type="taxonomic scope" value="Eukaryota"/>
</dbReference>
<evidence type="ECO:0000256" key="2">
    <source>
        <dbReference type="ARBA" id="ARBA00022692"/>
    </source>
</evidence>
<dbReference type="GO" id="GO:0005886">
    <property type="term" value="C:plasma membrane"/>
    <property type="evidence" value="ECO:0007669"/>
    <property type="project" value="TreeGrafter"/>
</dbReference>
<organism evidence="6 7">
    <name type="scientific">Drosophila virilis</name>
    <name type="common">Fruit fly</name>
    <dbReference type="NCBI Taxonomy" id="7244"/>
    <lineage>
        <taxon>Eukaryota</taxon>
        <taxon>Metazoa</taxon>
        <taxon>Ecdysozoa</taxon>
        <taxon>Arthropoda</taxon>
        <taxon>Hexapoda</taxon>
        <taxon>Insecta</taxon>
        <taxon>Pterygota</taxon>
        <taxon>Neoptera</taxon>
        <taxon>Endopterygota</taxon>
        <taxon>Diptera</taxon>
        <taxon>Brachycera</taxon>
        <taxon>Muscomorpha</taxon>
        <taxon>Ephydroidea</taxon>
        <taxon>Drosophilidae</taxon>
        <taxon>Drosophila</taxon>
    </lineage>
</organism>
<dbReference type="KEGG" id="dvi:6635780"/>